<evidence type="ECO:0000259" key="3">
    <source>
        <dbReference type="Pfam" id="PF09990"/>
    </source>
</evidence>
<evidence type="ECO:0000259" key="2">
    <source>
        <dbReference type="Pfam" id="PF07635"/>
    </source>
</evidence>
<evidence type="ECO:0000313" key="4">
    <source>
        <dbReference type="EMBL" id="GAA4268924.1"/>
    </source>
</evidence>
<organism evidence="4 5">
    <name type="scientific">Hyunsoonleella aestuarii</name>
    <dbReference type="NCBI Taxonomy" id="912802"/>
    <lineage>
        <taxon>Bacteria</taxon>
        <taxon>Pseudomonadati</taxon>
        <taxon>Bacteroidota</taxon>
        <taxon>Flavobacteriia</taxon>
        <taxon>Flavobacteriales</taxon>
        <taxon>Flavobacteriaceae</taxon>
    </lineage>
</organism>
<dbReference type="PANTHER" id="PTHR35889:SF3">
    <property type="entry name" value="F-BOX DOMAIN-CONTAINING PROTEIN"/>
    <property type="match status" value="1"/>
</dbReference>
<feature type="domain" description="Cytochrome C Planctomycete-type" evidence="2">
    <location>
        <begin position="180"/>
        <end position="239"/>
    </location>
</feature>
<gene>
    <name evidence="4" type="ORF">GCM10022257_10250</name>
</gene>
<dbReference type="InterPro" id="IPR032675">
    <property type="entry name" value="LRR_dom_sf"/>
</dbReference>
<feature type="domain" description="DUF2231" evidence="3">
    <location>
        <begin position="10"/>
        <end position="132"/>
    </location>
</feature>
<dbReference type="SUPFAM" id="SSF52047">
    <property type="entry name" value="RNI-like"/>
    <property type="match status" value="1"/>
</dbReference>
<dbReference type="InterPro" id="IPR011429">
    <property type="entry name" value="Cyt_c_Planctomycete-type"/>
</dbReference>
<evidence type="ECO:0000313" key="5">
    <source>
        <dbReference type="Proteomes" id="UP001500027"/>
    </source>
</evidence>
<keyword evidence="1" id="KW-1133">Transmembrane helix</keyword>
<feature type="transmembrane region" description="Helical" evidence="1">
    <location>
        <begin position="46"/>
        <end position="67"/>
    </location>
</feature>
<evidence type="ECO:0000256" key="1">
    <source>
        <dbReference type="SAM" id="Phobius"/>
    </source>
</evidence>
<feature type="transmembrane region" description="Helical" evidence="1">
    <location>
        <begin position="13"/>
        <end position="34"/>
    </location>
</feature>
<keyword evidence="1" id="KW-0472">Membrane</keyword>
<reference evidence="5" key="1">
    <citation type="journal article" date="2019" name="Int. J. Syst. Evol. Microbiol.">
        <title>The Global Catalogue of Microorganisms (GCM) 10K type strain sequencing project: providing services to taxonomists for standard genome sequencing and annotation.</title>
        <authorList>
            <consortium name="The Broad Institute Genomics Platform"/>
            <consortium name="The Broad Institute Genome Sequencing Center for Infectious Disease"/>
            <person name="Wu L."/>
            <person name="Ma J."/>
        </authorList>
    </citation>
    <scope>NUCLEOTIDE SEQUENCE [LARGE SCALE GENOMIC DNA]</scope>
    <source>
        <strain evidence="5">JCM 17452</strain>
    </source>
</reference>
<comment type="caution">
    <text evidence="4">The sequence shown here is derived from an EMBL/GenBank/DDBJ whole genome shotgun (WGS) entry which is preliminary data.</text>
</comment>
<dbReference type="Pfam" id="PF07635">
    <property type="entry name" value="PSCyt1"/>
    <property type="match status" value="1"/>
</dbReference>
<keyword evidence="1" id="KW-0812">Transmembrane</keyword>
<dbReference type="Pfam" id="PF09990">
    <property type="entry name" value="DUF2231"/>
    <property type="match status" value="1"/>
</dbReference>
<keyword evidence="5" id="KW-1185">Reference proteome</keyword>
<name>A0ABP8E9T7_9FLAO</name>
<dbReference type="Proteomes" id="UP001500027">
    <property type="component" value="Unassembled WGS sequence"/>
</dbReference>
<proteinExistence type="predicted"/>
<dbReference type="RefSeq" id="WP_139001150.1">
    <property type="nucleotide sequence ID" value="NZ_BAABAV010000001.1"/>
</dbReference>
<accession>A0ABP8E9T7</accession>
<dbReference type="EMBL" id="BAABAV010000001">
    <property type="protein sequence ID" value="GAA4268924.1"/>
    <property type="molecule type" value="Genomic_DNA"/>
</dbReference>
<sequence>MNWDIFIGRFHPLLVHLPIGIFILGYLFEVLLRFGFKKLIGSRKTIVLTYSLGFFFGLLAALTGWLLSFSNDYGLDSLSNHKNMGFVALVVMLLVIIYQIKGAKTNAKLKLSGSTLAIILISITGHLGGNLTHGDSYLTKYGPNFFKSNSNYLIGDFTDANTDSLYIYPSIIKPILLNKCFACHNSKDYQGGLNLDNFGNLFKEANHSTPIVAGDPDKSELLRRLSLPKDDEKFMPPREDGFNYTDIQVLRYWIENGADSLTKFNSETMSKELIALLNRDYGLDFRVKPYYEKVKSDSLDVDLFREVQNSKFRISYLGENNYLLDVEFKGDSITKEQIHVLNKVSNQITFLKLSSSKLSAHLIKEMNEFPHLTRVDLSKNSLDSTTTTSFLLEHPNLESINLNNNDIDKAALEQILELDNLLRVYIWNTRITEEEKSSLSENYSNVDIISEFKFDKVTKAKSVFEQQNEE</sequence>
<dbReference type="Gene3D" id="3.80.10.10">
    <property type="entry name" value="Ribonuclease Inhibitor"/>
    <property type="match status" value="1"/>
</dbReference>
<dbReference type="InterPro" id="IPR019251">
    <property type="entry name" value="DUF2231_TM"/>
</dbReference>
<dbReference type="PANTHER" id="PTHR35889">
    <property type="entry name" value="CYCLOINULO-OLIGOSACCHARIDE FRUCTANOTRANSFERASE-RELATED"/>
    <property type="match status" value="1"/>
</dbReference>
<feature type="transmembrane region" description="Helical" evidence="1">
    <location>
        <begin position="83"/>
        <end position="100"/>
    </location>
</feature>
<protein>
    <submittedName>
        <fullName evidence="4">Ribonuclease inhibitor</fullName>
    </submittedName>
</protein>